<name>A0AC35U896_9BILA</name>
<dbReference type="WBParaSite" id="RSKR_0000916600.1">
    <property type="protein sequence ID" value="RSKR_0000916600.1"/>
    <property type="gene ID" value="RSKR_0000916600"/>
</dbReference>
<evidence type="ECO:0000313" key="1">
    <source>
        <dbReference type="Proteomes" id="UP000095286"/>
    </source>
</evidence>
<proteinExistence type="predicted"/>
<reference evidence="2" key="1">
    <citation type="submission" date="2016-11" db="UniProtKB">
        <authorList>
            <consortium name="WormBaseParasite"/>
        </authorList>
    </citation>
    <scope>IDENTIFICATION</scope>
    <source>
        <strain evidence="2">KR3021</strain>
    </source>
</reference>
<accession>A0AC35U896</accession>
<sequence length="1184" mass="130753">MQNNDEQKKEAIHDLPLNQSLNTSTINNTKDGIDKSSNAPTIHSNVPVQNKADDKAHDDTTIKNTSSSGIDKNAIVTTNNTQITTNTDTTIIKDSIKETTTIKDNIKETTTIKDSTIIKEVTKTAKKETDSEGDAAEEEVEQSPDKRWSKRSQKVTQRDIPGINEAYLAMDTETGNEVVWNEFHFTENKNFRHKESIIRQVFDNLVQLRHTNLVRFHKYWTDKSKQKPRIIFITESMSSGCMSRFLQRTRAISNSLSLKSWKKWCIQILSALNYLHSCIPGVVHSNLTINTIFIQQNGLIKIGCVAPHAIRRQVKALQEAPKNLHYLAPELKNKLVNGSLSDLDRNYEVTVESDIYAFGICALEIAIPGGLASLGNNSNASSTADPTNCIVNQEMIQKALDSLEDSCQRMFIQSCLKEDPKERATAKKLLFHPVLFQIHSLKLLAAHKVVRIKLTDNIAEEHFRVADTDRIAAVSQFRDMTYAEVSSFQPDLDKLLDDVKNGIYPIDLMPEHPTTLKKIDYTQYCDGYSSDDEEEDDQKETEEVSKVVDEVKRCEVTEQSMAETQFVDGIESTVDRPLSPDDQTSPLSTTKTTLSTESTTKPAKFNIERFSTEPSPPPKNVGHQEVDGNDTDSQVSDTPTPLLEQTVKTTTLTSLLVRTDKESSRVEEVSDKIVATLENSAKSEGPLKSKFTVTKAPDNIPPATIQTIEVVVSEKLTVTKGPEQTSPPIMKADTVGVNEKVSVPTDGDNIPAATAKSETVAVNDKFTVSKAAESIPPPTVKSETVGVDESKKTYVQIVTSNIASHLPSNQGDLSIPNPEPLSSSLPAQSEANEPTKSNETTGIPKLNFLPEKTYVVESKTAGPSDQKRKFFVTTVHHENESNQLAQNVNLHNDASNNMSLSTNLANFTNQPTNTLDSLIYTTPTLNAGDGSTVLDSLSSRSSSPSTLDDVRDMKMITVTVDVNSIYILINFSDNMTRNLNTAIFAGDTAESLLCSLIEESFISEAQAPHLEMLFTMILKDHDVDTAIAGVKKTVSWANTLPDGQPILNLTNRIDGQNVMVQKPVPVYNGVAVMSTLDSRPMHNQHLPLTTHLLPNPFPNQTPHSNIQASQSHSNISTILHQHQPTIQHAQSNLQLANVHKPSLQQHNKHIHPTNTQPTPISNTTTTTNHNLSNATQADIQPNVP</sequence>
<dbReference type="Proteomes" id="UP000095286">
    <property type="component" value="Unplaced"/>
</dbReference>
<evidence type="ECO:0000313" key="2">
    <source>
        <dbReference type="WBParaSite" id="RSKR_0000916600.1"/>
    </source>
</evidence>
<organism evidence="1 2">
    <name type="scientific">Rhabditophanes sp. KR3021</name>
    <dbReference type="NCBI Taxonomy" id="114890"/>
    <lineage>
        <taxon>Eukaryota</taxon>
        <taxon>Metazoa</taxon>
        <taxon>Ecdysozoa</taxon>
        <taxon>Nematoda</taxon>
        <taxon>Chromadorea</taxon>
        <taxon>Rhabditida</taxon>
        <taxon>Tylenchina</taxon>
        <taxon>Panagrolaimomorpha</taxon>
        <taxon>Strongyloidoidea</taxon>
        <taxon>Alloionematidae</taxon>
        <taxon>Rhabditophanes</taxon>
    </lineage>
</organism>
<protein>
    <submittedName>
        <fullName evidence="2">Protein kinase domain-containing protein</fullName>
    </submittedName>
</protein>